<protein>
    <submittedName>
        <fullName evidence="1">Uncharacterized protein</fullName>
    </submittedName>
</protein>
<evidence type="ECO:0000313" key="2">
    <source>
        <dbReference type="Proteomes" id="UP000002517"/>
    </source>
</evidence>
<dbReference type="Proteomes" id="UP000002517">
    <property type="component" value="Chromosome"/>
</dbReference>
<organism evidence="1 2">
    <name type="scientific">Legionella pneumophila (strain Lens)</name>
    <dbReference type="NCBI Taxonomy" id="297245"/>
    <lineage>
        <taxon>Bacteria</taxon>
        <taxon>Pseudomonadati</taxon>
        <taxon>Pseudomonadota</taxon>
        <taxon>Gammaproteobacteria</taxon>
        <taxon>Legionellales</taxon>
        <taxon>Legionellaceae</taxon>
        <taxon>Legionella</taxon>
    </lineage>
</organism>
<dbReference type="AlphaFoldDB" id="Q5WXD3"/>
<name>Q5WXD3_LEGPL</name>
<dbReference type="EMBL" id="CR628337">
    <property type="protein sequence ID" value="CAH15404.1"/>
    <property type="molecule type" value="Genomic_DNA"/>
</dbReference>
<dbReference type="LegioList" id="lpl1165"/>
<dbReference type="HOGENOM" id="CLU_3201520_0_0_6"/>
<reference evidence="1 2" key="1">
    <citation type="journal article" date="2004" name="Nat. Genet.">
        <title>Evidence in the Legionella pneumophila genome for exploitation of host cell functions and high genome plasticity.</title>
        <authorList>
            <person name="Cazalet C."/>
            <person name="Rusniok C."/>
            <person name="Bruggemann H."/>
            <person name="Zidane N."/>
            <person name="Magnier A."/>
            <person name="Ma L."/>
            <person name="Tichit M."/>
            <person name="Jarraud S."/>
            <person name="Bouchier C."/>
            <person name="Vandenesch F."/>
            <person name="Kunst F."/>
            <person name="Etienne J."/>
            <person name="Glaser P."/>
            <person name="Buchrieser C."/>
        </authorList>
    </citation>
    <scope>NUCLEOTIDE SEQUENCE [LARGE SCALE GENOMIC DNA]</scope>
    <source>
        <strain evidence="1 2">Lens</strain>
    </source>
</reference>
<sequence length="45" mass="5251">MKELIAFIHDLYKDRTEKSVKFESKGRVIVSSLMSKDDAQELLNH</sequence>
<proteinExistence type="predicted"/>
<gene>
    <name evidence="1" type="ordered locus">lpl1165</name>
</gene>
<evidence type="ECO:0000313" key="1">
    <source>
        <dbReference type="EMBL" id="CAH15404.1"/>
    </source>
</evidence>
<dbReference type="KEGG" id="lpf:lpl1165"/>
<accession>Q5WXD3</accession>